<gene>
    <name evidence="5" type="ORF">HNQ37_000049</name>
</gene>
<dbReference type="Proteomes" id="UP000562464">
    <property type="component" value="Unassembled WGS sequence"/>
</dbReference>
<keyword evidence="2 5" id="KW-0238">DNA-binding</keyword>
<name>A0A841C6L0_9LACT</name>
<evidence type="ECO:0000256" key="2">
    <source>
        <dbReference type="ARBA" id="ARBA00023125"/>
    </source>
</evidence>
<dbReference type="PRINTS" id="PR00598">
    <property type="entry name" value="HTHMARR"/>
</dbReference>
<keyword evidence="3" id="KW-0804">Transcription</keyword>
<dbReference type="GO" id="GO:0003677">
    <property type="term" value="F:DNA binding"/>
    <property type="evidence" value="ECO:0007669"/>
    <property type="project" value="UniProtKB-KW"/>
</dbReference>
<dbReference type="AlphaFoldDB" id="A0A841C6L0"/>
<evidence type="ECO:0000256" key="3">
    <source>
        <dbReference type="ARBA" id="ARBA00023163"/>
    </source>
</evidence>
<comment type="caution">
    <text evidence="5">The sequence shown here is derived from an EMBL/GenBank/DDBJ whole genome shotgun (WGS) entry which is preliminary data.</text>
</comment>
<sequence length="155" mass="17923">MTDNSTGNLIEYDKINNYLTDIFNRVLVIEEDALKNSKFSDLTIKEMNTIDVIGSKGTSIASEIAEKLMVTISTVTTAVNNLERKGYVTRERSVRDRRIVHISLTRRGELVYRIHRKFHKAMVNRIVRGISEEDTKILSVGLKNLHEFLEEQRKR</sequence>
<reference evidence="5 6" key="1">
    <citation type="submission" date="2020-08" db="EMBL/GenBank/DDBJ databases">
        <title>Genomic Encyclopedia of Type Strains, Phase IV (KMG-IV): sequencing the most valuable type-strain genomes for metagenomic binning, comparative biology and taxonomic classification.</title>
        <authorList>
            <person name="Goeker M."/>
        </authorList>
    </citation>
    <scope>NUCLEOTIDE SEQUENCE [LARGE SCALE GENOMIC DNA]</scope>
    <source>
        <strain evidence="5 6">DSM 14925</strain>
    </source>
</reference>
<proteinExistence type="predicted"/>
<dbReference type="PROSITE" id="PS50995">
    <property type="entry name" value="HTH_MARR_2"/>
    <property type="match status" value="1"/>
</dbReference>
<dbReference type="SMART" id="SM00347">
    <property type="entry name" value="HTH_MARR"/>
    <property type="match status" value="1"/>
</dbReference>
<dbReference type="Pfam" id="PF01047">
    <property type="entry name" value="MarR"/>
    <property type="match status" value="1"/>
</dbReference>
<dbReference type="EMBL" id="JACHHV010000001">
    <property type="protein sequence ID" value="MBB5887181.1"/>
    <property type="molecule type" value="Genomic_DNA"/>
</dbReference>
<dbReference type="SUPFAM" id="SSF46785">
    <property type="entry name" value="Winged helix' DNA-binding domain"/>
    <property type="match status" value="1"/>
</dbReference>
<evidence type="ECO:0000256" key="1">
    <source>
        <dbReference type="ARBA" id="ARBA00023015"/>
    </source>
</evidence>
<dbReference type="InterPro" id="IPR036390">
    <property type="entry name" value="WH_DNA-bd_sf"/>
</dbReference>
<dbReference type="PANTHER" id="PTHR42756">
    <property type="entry name" value="TRANSCRIPTIONAL REGULATOR, MARR"/>
    <property type="match status" value="1"/>
</dbReference>
<dbReference type="GO" id="GO:0003700">
    <property type="term" value="F:DNA-binding transcription factor activity"/>
    <property type="evidence" value="ECO:0007669"/>
    <property type="project" value="InterPro"/>
</dbReference>
<dbReference type="InterPro" id="IPR036388">
    <property type="entry name" value="WH-like_DNA-bd_sf"/>
</dbReference>
<keyword evidence="6" id="KW-1185">Reference proteome</keyword>
<accession>A0A841C6L0</accession>
<dbReference type="Gene3D" id="1.10.10.10">
    <property type="entry name" value="Winged helix-like DNA-binding domain superfamily/Winged helix DNA-binding domain"/>
    <property type="match status" value="1"/>
</dbReference>
<feature type="domain" description="HTH marR-type" evidence="4">
    <location>
        <begin position="12"/>
        <end position="147"/>
    </location>
</feature>
<dbReference type="InterPro" id="IPR000835">
    <property type="entry name" value="HTH_MarR-typ"/>
</dbReference>
<evidence type="ECO:0000259" key="4">
    <source>
        <dbReference type="PROSITE" id="PS50995"/>
    </source>
</evidence>
<keyword evidence="1" id="KW-0805">Transcription regulation</keyword>
<dbReference type="PANTHER" id="PTHR42756:SF1">
    <property type="entry name" value="TRANSCRIPTIONAL REPRESSOR OF EMRAB OPERON"/>
    <property type="match status" value="1"/>
</dbReference>
<evidence type="ECO:0000313" key="6">
    <source>
        <dbReference type="Proteomes" id="UP000562464"/>
    </source>
</evidence>
<protein>
    <submittedName>
        <fullName evidence="5">DNA-binding MarR family transcriptional regulator</fullName>
    </submittedName>
</protein>
<organism evidence="5 6">
    <name type="scientific">Lactovum miscens</name>
    <dbReference type="NCBI Taxonomy" id="190387"/>
    <lineage>
        <taxon>Bacteria</taxon>
        <taxon>Bacillati</taxon>
        <taxon>Bacillota</taxon>
        <taxon>Bacilli</taxon>
        <taxon>Lactobacillales</taxon>
        <taxon>Streptococcaceae</taxon>
        <taxon>Lactovum</taxon>
    </lineage>
</organism>
<evidence type="ECO:0000313" key="5">
    <source>
        <dbReference type="EMBL" id="MBB5887181.1"/>
    </source>
</evidence>